<feature type="domain" description="DUF4440" evidence="1">
    <location>
        <begin position="7"/>
        <end position="117"/>
    </location>
</feature>
<reference evidence="2 3" key="1">
    <citation type="submission" date="2020-05" db="EMBL/GenBank/DDBJ databases">
        <title>Genomic Encyclopedia of Type Strains, Phase IV (KMG-V): Genome sequencing to study the core and pangenomes of soil and plant-associated prokaryotes.</title>
        <authorList>
            <person name="Whitman W."/>
        </authorList>
    </citation>
    <scope>NUCLEOTIDE SEQUENCE [LARGE SCALE GENOMIC DNA]</scope>
    <source>
        <strain evidence="2 3">9A</strain>
    </source>
</reference>
<evidence type="ECO:0000313" key="2">
    <source>
        <dbReference type="EMBL" id="NRT20701.1"/>
    </source>
</evidence>
<dbReference type="EMBL" id="JABSNP010000019">
    <property type="protein sequence ID" value="NRT20701.1"/>
    <property type="molecule type" value="Genomic_DNA"/>
</dbReference>
<sequence length="131" mass="14806">MSAIQEVEQLERQRFAAQITKDYAVLEKIFADDLVYTHANGHQDSKTSYLASIRAGQSRYDRVDIDALTVRPYNDERTAVVNGTVRIDLGPGPDGQPLTTHLKYAVVYIKNPTGWQLVLWHAQKQLTMSSE</sequence>
<dbReference type="Proteomes" id="UP000779507">
    <property type="component" value="Unassembled WGS sequence"/>
</dbReference>
<evidence type="ECO:0000259" key="1">
    <source>
        <dbReference type="Pfam" id="PF14534"/>
    </source>
</evidence>
<protein>
    <submittedName>
        <fullName evidence="2">Ketosteroid isomerase-like protein</fullName>
    </submittedName>
</protein>
<name>A0ABX2FU32_9BACT</name>
<dbReference type="InterPro" id="IPR027843">
    <property type="entry name" value="DUF4440"/>
</dbReference>
<dbReference type="RefSeq" id="WP_173811466.1">
    <property type="nucleotide sequence ID" value="NZ_JABSNP010000019.1"/>
</dbReference>
<dbReference type="InterPro" id="IPR032710">
    <property type="entry name" value="NTF2-like_dom_sf"/>
</dbReference>
<comment type="caution">
    <text evidence="2">The sequence shown here is derived from an EMBL/GenBank/DDBJ whole genome shotgun (WGS) entry which is preliminary data.</text>
</comment>
<organism evidence="2 3">
    <name type="scientific">Hymenobacter caeli</name>
    <dbReference type="NCBI Taxonomy" id="2735894"/>
    <lineage>
        <taxon>Bacteria</taxon>
        <taxon>Pseudomonadati</taxon>
        <taxon>Bacteroidota</taxon>
        <taxon>Cytophagia</taxon>
        <taxon>Cytophagales</taxon>
        <taxon>Hymenobacteraceae</taxon>
        <taxon>Hymenobacter</taxon>
    </lineage>
</organism>
<dbReference type="SUPFAM" id="SSF54427">
    <property type="entry name" value="NTF2-like"/>
    <property type="match status" value="1"/>
</dbReference>
<dbReference type="Pfam" id="PF14534">
    <property type="entry name" value="DUF4440"/>
    <property type="match status" value="1"/>
</dbReference>
<proteinExistence type="predicted"/>
<gene>
    <name evidence="2" type="ORF">HNP98_003545</name>
</gene>
<evidence type="ECO:0000313" key="3">
    <source>
        <dbReference type="Proteomes" id="UP000779507"/>
    </source>
</evidence>
<accession>A0ABX2FU32</accession>
<dbReference type="Gene3D" id="3.10.450.50">
    <property type="match status" value="1"/>
</dbReference>
<keyword evidence="3" id="KW-1185">Reference proteome</keyword>